<evidence type="ECO:0000313" key="3">
    <source>
        <dbReference type="EMBL" id="KAF5342558.1"/>
    </source>
</evidence>
<dbReference type="Proteomes" id="UP000541558">
    <property type="component" value="Unassembled WGS sequence"/>
</dbReference>
<accession>A0A8H5CJ97</accession>
<gene>
    <name evidence="3" type="ORF">D9611_002063</name>
</gene>
<proteinExistence type="predicted"/>
<comment type="caution">
    <text evidence="3">The sequence shown here is derived from an EMBL/GenBank/DDBJ whole genome shotgun (WGS) entry which is preliminary data.</text>
</comment>
<reference evidence="3 4" key="1">
    <citation type="journal article" date="2020" name="ISME J.">
        <title>Uncovering the hidden diversity of litter-decomposition mechanisms in mushroom-forming fungi.</title>
        <authorList>
            <person name="Floudas D."/>
            <person name="Bentzer J."/>
            <person name="Ahren D."/>
            <person name="Johansson T."/>
            <person name="Persson P."/>
            <person name="Tunlid A."/>
        </authorList>
    </citation>
    <scope>NUCLEOTIDE SEQUENCE [LARGE SCALE GENOMIC DNA]</scope>
    <source>
        <strain evidence="3 4">CBS 175.51</strain>
    </source>
</reference>
<evidence type="ECO:0000256" key="1">
    <source>
        <dbReference type="SAM" id="MobiDB-lite"/>
    </source>
</evidence>
<feature type="compositionally biased region" description="Low complexity" evidence="1">
    <location>
        <begin position="80"/>
        <end position="91"/>
    </location>
</feature>
<organism evidence="3 4">
    <name type="scientific">Ephemerocybe angulata</name>
    <dbReference type="NCBI Taxonomy" id="980116"/>
    <lineage>
        <taxon>Eukaryota</taxon>
        <taxon>Fungi</taxon>
        <taxon>Dikarya</taxon>
        <taxon>Basidiomycota</taxon>
        <taxon>Agaricomycotina</taxon>
        <taxon>Agaricomycetes</taxon>
        <taxon>Agaricomycetidae</taxon>
        <taxon>Agaricales</taxon>
        <taxon>Agaricineae</taxon>
        <taxon>Psathyrellaceae</taxon>
        <taxon>Ephemerocybe</taxon>
    </lineage>
</organism>
<dbReference type="EMBL" id="JAACJK010000001">
    <property type="protein sequence ID" value="KAF5342558.1"/>
    <property type="molecule type" value="Genomic_DNA"/>
</dbReference>
<sequence length="295" mass="30622">MAFKLIFAALAAVSLAASSGAYQLPRSDQLQPLNPPIDNLIPLSAYIDGLLTNAERMKRGMGPARPSKFSDGSVTRREPSSTPTSPSNPEPTDVPTTTPGSGVIRIHDPSSSSTTLYWVSKDLNNFGEYGRTDDISKALTVTLGSDSGRFSIRTPSPACGCVSDLPFLGGIMGYATSGGDLKSSSADYAYLGATVETANGSPAVSGDNSFTRATGISKSIESSIWSISSDNSLTATWINADGAMVDAHILYYAADNVLSLTADPVSFVNNFGASPAVVSSWLSDSTLAVKATAAI</sequence>
<evidence type="ECO:0000313" key="4">
    <source>
        <dbReference type="Proteomes" id="UP000541558"/>
    </source>
</evidence>
<name>A0A8H5CJ97_9AGAR</name>
<protein>
    <submittedName>
        <fullName evidence="3">Uncharacterized protein</fullName>
    </submittedName>
</protein>
<keyword evidence="4" id="KW-1185">Reference proteome</keyword>
<dbReference type="OrthoDB" id="4584900at2759"/>
<feature type="signal peptide" evidence="2">
    <location>
        <begin position="1"/>
        <end position="16"/>
    </location>
</feature>
<dbReference type="AlphaFoldDB" id="A0A8H5CJ97"/>
<evidence type="ECO:0000256" key="2">
    <source>
        <dbReference type="SAM" id="SignalP"/>
    </source>
</evidence>
<feature type="region of interest" description="Disordered" evidence="1">
    <location>
        <begin position="59"/>
        <end position="108"/>
    </location>
</feature>
<feature type="chain" id="PRO_5034106822" evidence="2">
    <location>
        <begin position="17"/>
        <end position="295"/>
    </location>
</feature>
<keyword evidence="2" id="KW-0732">Signal</keyword>